<dbReference type="OrthoDB" id="10612557at2759"/>
<dbReference type="Proteomes" id="UP000518266">
    <property type="component" value="Unassembled WGS sequence"/>
</dbReference>
<dbReference type="AlphaFoldDB" id="A0A7J5YLF2"/>
<accession>A0A7J5YLF2</accession>
<keyword evidence="3" id="KW-1185">Reference proteome</keyword>
<sequence>MASEQNSSRTHVTASVMLYGTERENFTLLFTTTLPRRKFRISSFLKPKVLSRDLYSDDVLLKRSREKSMLVTRRLKNTTSSLPLLAVVMEGVVRYFTGGRAVVGALFSSIMTTAGSGSAPSKSPESEVGLGSDTSVAGGEGKESETGVSVTLTSLSGDIESSSLPSDVSLRVNILLNVRLIDDGFIFL</sequence>
<reference evidence="2 3" key="1">
    <citation type="submission" date="2020-03" db="EMBL/GenBank/DDBJ databases">
        <title>Dissostichus mawsoni Genome sequencing and assembly.</title>
        <authorList>
            <person name="Park H."/>
        </authorList>
    </citation>
    <scope>NUCLEOTIDE SEQUENCE [LARGE SCALE GENOMIC DNA]</scope>
    <source>
        <strain evidence="2">DM0001</strain>
        <tissue evidence="2">Muscle</tissue>
    </source>
</reference>
<protein>
    <submittedName>
        <fullName evidence="2">Uncharacterized protein</fullName>
    </submittedName>
</protein>
<organism evidence="2 3">
    <name type="scientific">Dissostichus mawsoni</name>
    <name type="common">Antarctic cod</name>
    <dbReference type="NCBI Taxonomy" id="36200"/>
    <lineage>
        <taxon>Eukaryota</taxon>
        <taxon>Metazoa</taxon>
        <taxon>Chordata</taxon>
        <taxon>Craniata</taxon>
        <taxon>Vertebrata</taxon>
        <taxon>Euteleostomi</taxon>
        <taxon>Actinopterygii</taxon>
        <taxon>Neopterygii</taxon>
        <taxon>Teleostei</taxon>
        <taxon>Neoteleostei</taxon>
        <taxon>Acanthomorphata</taxon>
        <taxon>Eupercaria</taxon>
        <taxon>Perciformes</taxon>
        <taxon>Notothenioidei</taxon>
        <taxon>Nototheniidae</taxon>
        <taxon>Dissostichus</taxon>
    </lineage>
</organism>
<name>A0A7J5YLF2_DISMA</name>
<proteinExistence type="predicted"/>
<feature type="region of interest" description="Disordered" evidence="1">
    <location>
        <begin position="115"/>
        <end position="148"/>
    </location>
</feature>
<evidence type="ECO:0000256" key="1">
    <source>
        <dbReference type="SAM" id="MobiDB-lite"/>
    </source>
</evidence>
<gene>
    <name evidence="2" type="ORF">F7725_020041</name>
</gene>
<evidence type="ECO:0000313" key="3">
    <source>
        <dbReference type="Proteomes" id="UP000518266"/>
    </source>
</evidence>
<comment type="caution">
    <text evidence="2">The sequence shown here is derived from an EMBL/GenBank/DDBJ whole genome shotgun (WGS) entry which is preliminary data.</text>
</comment>
<dbReference type="EMBL" id="JAAKFY010000011">
    <property type="protein sequence ID" value="KAF3850322.1"/>
    <property type="molecule type" value="Genomic_DNA"/>
</dbReference>
<evidence type="ECO:0000313" key="2">
    <source>
        <dbReference type="EMBL" id="KAF3850322.1"/>
    </source>
</evidence>